<name>A0ABV6EDK3_9GAMM</name>
<evidence type="ECO:0008006" key="4">
    <source>
        <dbReference type="Google" id="ProtNLM"/>
    </source>
</evidence>
<feature type="transmembrane region" description="Helical" evidence="1">
    <location>
        <begin position="15"/>
        <end position="33"/>
    </location>
</feature>
<evidence type="ECO:0000313" key="2">
    <source>
        <dbReference type="EMBL" id="MFC0226943.1"/>
    </source>
</evidence>
<evidence type="ECO:0000313" key="3">
    <source>
        <dbReference type="Proteomes" id="UP001589792"/>
    </source>
</evidence>
<feature type="transmembrane region" description="Helical" evidence="1">
    <location>
        <begin position="39"/>
        <end position="63"/>
    </location>
</feature>
<keyword evidence="1" id="KW-1133">Transmembrane helix</keyword>
<sequence length="77" mass="8879">MKVTNALDDYIHLRANYWILTGVSGISLGLFMISFFNQWGLVCLISLGGVFTLSAFYTIKLYLKKRSVELKLRNMRQ</sequence>
<proteinExistence type="predicted"/>
<reference evidence="2 3" key="1">
    <citation type="submission" date="2024-09" db="EMBL/GenBank/DDBJ databases">
        <authorList>
            <person name="Sun Q."/>
            <person name="Mori K."/>
        </authorList>
    </citation>
    <scope>NUCLEOTIDE SEQUENCE [LARGE SCALE GENOMIC DNA]</scope>
    <source>
        <strain evidence="2 3">CCM 8626</strain>
    </source>
</reference>
<accession>A0ABV6EDK3</accession>
<dbReference type="EMBL" id="JBHLXG010000008">
    <property type="protein sequence ID" value="MFC0226943.1"/>
    <property type="molecule type" value="Genomic_DNA"/>
</dbReference>
<gene>
    <name evidence="2" type="ORF">ACFFJ3_10585</name>
</gene>
<keyword evidence="3" id="KW-1185">Reference proteome</keyword>
<dbReference type="RefSeq" id="WP_380675004.1">
    <property type="nucleotide sequence ID" value="NZ_CP173186.1"/>
</dbReference>
<protein>
    <recommendedName>
        <fullName evidence="4">DUF202 domain-containing protein</fullName>
    </recommendedName>
</protein>
<dbReference type="Proteomes" id="UP001589792">
    <property type="component" value="Unassembled WGS sequence"/>
</dbReference>
<keyword evidence="1" id="KW-0472">Membrane</keyword>
<organism evidence="2 3">
    <name type="scientific">Serratia aquatilis</name>
    <dbReference type="NCBI Taxonomy" id="1737515"/>
    <lineage>
        <taxon>Bacteria</taxon>
        <taxon>Pseudomonadati</taxon>
        <taxon>Pseudomonadota</taxon>
        <taxon>Gammaproteobacteria</taxon>
        <taxon>Enterobacterales</taxon>
        <taxon>Yersiniaceae</taxon>
        <taxon>Serratia</taxon>
    </lineage>
</organism>
<comment type="caution">
    <text evidence="2">The sequence shown here is derived from an EMBL/GenBank/DDBJ whole genome shotgun (WGS) entry which is preliminary data.</text>
</comment>
<keyword evidence="1" id="KW-0812">Transmembrane</keyword>
<evidence type="ECO:0000256" key="1">
    <source>
        <dbReference type="SAM" id="Phobius"/>
    </source>
</evidence>